<dbReference type="RefSeq" id="XP_016234374.1">
    <property type="nucleotide sequence ID" value="XM_016381272.1"/>
</dbReference>
<dbReference type="STRING" id="91928.A0A0D2B5G9"/>
<evidence type="ECO:0000256" key="6">
    <source>
        <dbReference type="ARBA" id="ARBA00023242"/>
    </source>
</evidence>
<dbReference type="GO" id="GO:0005634">
    <property type="term" value="C:nucleus"/>
    <property type="evidence" value="ECO:0007669"/>
    <property type="project" value="UniProtKB-SubCell"/>
</dbReference>
<name>A0A0D2B5G9_9EURO</name>
<dbReference type="SUPFAM" id="SSF55469">
    <property type="entry name" value="FMN-dependent nitroreductase-like"/>
    <property type="match status" value="1"/>
</dbReference>
<dbReference type="PANTHER" id="PTHR43035:SF1">
    <property type="entry name" value="FATTY ACID REPRESSION MUTANT PROTEIN 2-RELATED"/>
    <property type="match status" value="1"/>
</dbReference>
<keyword evidence="5" id="KW-0560">Oxidoreductase</keyword>
<evidence type="ECO:0000313" key="8">
    <source>
        <dbReference type="EMBL" id="KIW14158.1"/>
    </source>
</evidence>
<dbReference type="GeneID" id="27334022"/>
<dbReference type="GO" id="GO:0034599">
    <property type="term" value="P:cellular response to oxidative stress"/>
    <property type="evidence" value="ECO:0007669"/>
    <property type="project" value="InterPro"/>
</dbReference>
<reference evidence="8 9" key="1">
    <citation type="submission" date="2015-01" db="EMBL/GenBank/DDBJ databases">
        <title>The Genome Sequence of Exophiala spinifera CBS89968.</title>
        <authorList>
            <consortium name="The Broad Institute Genomics Platform"/>
            <person name="Cuomo C."/>
            <person name="de Hoog S."/>
            <person name="Gorbushina A."/>
            <person name="Stielow B."/>
            <person name="Teixiera M."/>
            <person name="Abouelleil A."/>
            <person name="Chapman S.B."/>
            <person name="Priest M."/>
            <person name="Young S.K."/>
            <person name="Wortman J."/>
            <person name="Nusbaum C."/>
            <person name="Birren B."/>
        </authorList>
    </citation>
    <scope>NUCLEOTIDE SEQUENCE [LARGE SCALE GENOMIC DNA]</scope>
    <source>
        <strain evidence="8 9">CBS 89968</strain>
    </source>
</reference>
<evidence type="ECO:0000256" key="3">
    <source>
        <dbReference type="ARBA" id="ARBA00007118"/>
    </source>
</evidence>
<keyword evidence="4" id="KW-0963">Cytoplasm</keyword>
<dbReference type="CDD" id="cd02140">
    <property type="entry name" value="Frm2-like"/>
    <property type="match status" value="1"/>
</dbReference>
<dbReference type="PANTHER" id="PTHR43035">
    <property type="entry name" value="FATTY ACID REPRESSION MUTANT PROTEIN 2-RELATED"/>
    <property type="match status" value="1"/>
</dbReference>
<dbReference type="InterPro" id="IPR033877">
    <property type="entry name" value="Frm2/Hbn1"/>
</dbReference>
<keyword evidence="9" id="KW-1185">Reference proteome</keyword>
<evidence type="ECO:0000256" key="1">
    <source>
        <dbReference type="ARBA" id="ARBA00004123"/>
    </source>
</evidence>
<sequence length="209" mass="23602">MDKPQSLSTFLSLVQGRRSIYDLNADSPIPDSEIEDLVKFAIQWCPSAWNVQSARAMVLFGSQHQKLWDIVDQHMASQDLNEYNRAYVSNKLSQFKNSYGTIMWFEDQAPLDALLSKFPFIASTLPQWSDHSSGMHQFVVWTALEAAGLGANLQHYNSELEVVPQIMKAFDIPSTWKLNAQLVFGKPAGDPKEKTFEPIDPRVVVKPGE</sequence>
<comment type="subcellular location">
    <subcellularLocation>
        <location evidence="2">Cytoplasm</location>
    </subcellularLocation>
    <subcellularLocation>
        <location evidence="1">Nucleus</location>
    </subcellularLocation>
</comment>
<dbReference type="AlphaFoldDB" id="A0A0D2B5G9"/>
<gene>
    <name evidence="8" type="ORF">PV08_06939</name>
</gene>
<protein>
    <recommendedName>
        <fullName evidence="7">Nitroreductase domain-containing protein</fullName>
    </recommendedName>
</protein>
<evidence type="ECO:0000256" key="5">
    <source>
        <dbReference type="ARBA" id="ARBA00023002"/>
    </source>
</evidence>
<dbReference type="Pfam" id="PF00881">
    <property type="entry name" value="Nitroreductase"/>
    <property type="match status" value="1"/>
</dbReference>
<proteinExistence type="inferred from homology"/>
<dbReference type="Proteomes" id="UP000053328">
    <property type="component" value="Unassembled WGS sequence"/>
</dbReference>
<dbReference type="Gene3D" id="3.40.109.10">
    <property type="entry name" value="NADH Oxidase"/>
    <property type="match status" value="1"/>
</dbReference>
<comment type="similarity">
    <text evidence="3">Belongs to the nitroreductase family.</text>
</comment>
<dbReference type="VEuPathDB" id="FungiDB:PV08_06939"/>
<dbReference type="GO" id="GO:0005737">
    <property type="term" value="C:cytoplasm"/>
    <property type="evidence" value="ECO:0007669"/>
    <property type="project" value="UniProtKB-SubCell"/>
</dbReference>
<evidence type="ECO:0000313" key="9">
    <source>
        <dbReference type="Proteomes" id="UP000053328"/>
    </source>
</evidence>
<evidence type="ECO:0000259" key="7">
    <source>
        <dbReference type="Pfam" id="PF00881"/>
    </source>
</evidence>
<dbReference type="InterPro" id="IPR029479">
    <property type="entry name" value="Nitroreductase"/>
</dbReference>
<keyword evidence="6" id="KW-0539">Nucleus</keyword>
<dbReference type="GO" id="GO:0016491">
    <property type="term" value="F:oxidoreductase activity"/>
    <property type="evidence" value="ECO:0007669"/>
    <property type="project" value="UniProtKB-KW"/>
</dbReference>
<dbReference type="FunFam" id="3.40.109.10:FF:000001">
    <property type="entry name" value="Nitroreductase family"/>
    <property type="match status" value="1"/>
</dbReference>
<organism evidence="8 9">
    <name type="scientific">Exophiala spinifera</name>
    <dbReference type="NCBI Taxonomy" id="91928"/>
    <lineage>
        <taxon>Eukaryota</taxon>
        <taxon>Fungi</taxon>
        <taxon>Dikarya</taxon>
        <taxon>Ascomycota</taxon>
        <taxon>Pezizomycotina</taxon>
        <taxon>Eurotiomycetes</taxon>
        <taxon>Chaetothyriomycetidae</taxon>
        <taxon>Chaetothyriales</taxon>
        <taxon>Herpotrichiellaceae</taxon>
        <taxon>Exophiala</taxon>
    </lineage>
</organism>
<dbReference type="EMBL" id="KN847496">
    <property type="protein sequence ID" value="KIW14158.1"/>
    <property type="molecule type" value="Genomic_DNA"/>
</dbReference>
<dbReference type="OrthoDB" id="2138173at2759"/>
<accession>A0A0D2B5G9</accession>
<dbReference type="InterPro" id="IPR000415">
    <property type="entry name" value="Nitroreductase-like"/>
</dbReference>
<evidence type="ECO:0000256" key="4">
    <source>
        <dbReference type="ARBA" id="ARBA00022490"/>
    </source>
</evidence>
<evidence type="ECO:0000256" key="2">
    <source>
        <dbReference type="ARBA" id="ARBA00004496"/>
    </source>
</evidence>
<dbReference type="HOGENOM" id="CLU_073125_1_0_1"/>
<feature type="domain" description="Nitroreductase" evidence="7">
    <location>
        <begin position="15"/>
        <end position="186"/>
    </location>
</feature>